<evidence type="ECO:0000313" key="8">
    <source>
        <dbReference type="Proteomes" id="UP000317257"/>
    </source>
</evidence>
<dbReference type="EMBL" id="SBHS01000063">
    <property type="protein sequence ID" value="TWU70747.1"/>
    <property type="molecule type" value="Genomic_DNA"/>
</dbReference>
<dbReference type="Pfam" id="PF08031">
    <property type="entry name" value="BBE"/>
    <property type="match status" value="1"/>
</dbReference>
<evidence type="ECO:0000313" key="7">
    <source>
        <dbReference type="EMBL" id="TWU70747.1"/>
    </source>
</evidence>
<dbReference type="InterPro" id="IPR016166">
    <property type="entry name" value="FAD-bd_PCMH"/>
</dbReference>
<keyword evidence="3" id="KW-0274">FAD</keyword>
<dbReference type="InterPro" id="IPR050416">
    <property type="entry name" value="FAD-linked_Oxidoreductase"/>
</dbReference>
<accession>A0A5C6G0M2</accession>
<dbReference type="SUPFAM" id="SSF56176">
    <property type="entry name" value="FAD-binding/transporter-associated domain-like"/>
    <property type="match status" value="1"/>
</dbReference>
<dbReference type="GO" id="GO:0016491">
    <property type="term" value="F:oxidoreductase activity"/>
    <property type="evidence" value="ECO:0007669"/>
    <property type="project" value="UniProtKB-KW"/>
</dbReference>
<protein>
    <recommendedName>
        <fullName evidence="6">FAD-binding PCMH-type domain-containing protein</fullName>
    </recommendedName>
</protein>
<keyword evidence="2" id="KW-0285">Flavoprotein</keyword>
<dbReference type="PANTHER" id="PTHR42973:SF13">
    <property type="entry name" value="FAD-BINDING PCMH-TYPE DOMAIN-CONTAINING PROTEIN"/>
    <property type="match status" value="1"/>
</dbReference>
<dbReference type="InterPro" id="IPR016167">
    <property type="entry name" value="FAD-bd_PCMH_sub1"/>
</dbReference>
<evidence type="ECO:0000256" key="2">
    <source>
        <dbReference type="ARBA" id="ARBA00022630"/>
    </source>
</evidence>
<feature type="domain" description="FAD-binding PCMH-type" evidence="6">
    <location>
        <begin position="69"/>
        <end position="242"/>
    </location>
</feature>
<dbReference type="PANTHER" id="PTHR42973">
    <property type="entry name" value="BINDING OXIDOREDUCTASE, PUTATIVE (AFU_ORTHOLOGUE AFUA_1G17690)-RELATED"/>
    <property type="match status" value="1"/>
</dbReference>
<dbReference type="InterPro" id="IPR012951">
    <property type="entry name" value="BBE"/>
</dbReference>
<evidence type="ECO:0000256" key="4">
    <source>
        <dbReference type="ARBA" id="ARBA00023002"/>
    </source>
</evidence>
<comment type="similarity">
    <text evidence="1">Belongs to the oxygen-dependent FAD-linked oxidoreductase family.</text>
</comment>
<sequence>MRIPWLVTALYTITGLCLSTDTIAACSELHALFPGYLVWDPVGPHASSTISLASTYNAALLDYWNAASSENRAGCSFFPSNAEQVSVAVKILNQLPTVRFALKGGGHNPNLGYSSVHQGVLIAFRPNSQYAIPSKDGKTIEVGAGCKWEDVYSALEPQGKTVVGGRLGDVGATGLMLGGGLSYLSAQYGFACDNVISFECVLANGTVVSASSTSHPDLFFALRGGGNQFAIVTKMVLKTYDIGENGMVWGGVRTYTADKRKQVISAVTNFTATNTDPKAAIIPTFNAFSTLGLNLPGMLVFFFYDGPVPRTNAFDDFHSIPSLSDDTRKRTYTDLTKEVSGGDMKGLRFQIRENTFPNMPAPEMNSFMDDHFDLLVKELTAAAVTDLLDFKLFSFAIQPMPRGIARASLDNGGPNALGLVPEHGDRIWMEYDIAWLNPFCDQKCPEFFEKLVQSQHTLHREKYSGIHPTNYQSGHLDFLSYNPIFMNDAMQGQDVLRSYGNETYARLSSIREAYDPQNFFSDRQAGFKFTT</sequence>
<dbReference type="AlphaFoldDB" id="A0A5C6G0M2"/>
<dbReference type="InterPro" id="IPR006094">
    <property type="entry name" value="Oxid_FAD_bind_N"/>
</dbReference>
<evidence type="ECO:0000259" key="6">
    <source>
        <dbReference type="PROSITE" id="PS51387"/>
    </source>
</evidence>
<proteinExistence type="inferred from homology"/>
<keyword evidence="4" id="KW-0560">Oxidoreductase</keyword>
<dbReference type="GO" id="GO:0071949">
    <property type="term" value="F:FAD binding"/>
    <property type="evidence" value="ECO:0007669"/>
    <property type="project" value="InterPro"/>
</dbReference>
<organism evidence="7 8">
    <name type="scientific">Metarhizium rileyi (strain RCEF 4871)</name>
    <name type="common">Nomuraea rileyi</name>
    <dbReference type="NCBI Taxonomy" id="1649241"/>
    <lineage>
        <taxon>Eukaryota</taxon>
        <taxon>Fungi</taxon>
        <taxon>Dikarya</taxon>
        <taxon>Ascomycota</taxon>
        <taxon>Pezizomycotina</taxon>
        <taxon>Sordariomycetes</taxon>
        <taxon>Hypocreomycetidae</taxon>
        <taxon>Hypocreales</taxon>
        <taxon>Clavicipitaceae</taxon>
        <taxon>Metarhizium</taxon>
    </lineage>
</organism>
<dbReference type="PROSITE" id="PS51387">
    <property type="entry name" value="FAD_PCMH"/>
    <property type="match status" value="1"/>
</dbReference>
<keyword evidence="5" id="KW-0732">Signal</keyword>
<name>A0A5C6G0M2_METRR</name>
<dbReference type="Gene3D" id="3.40.462.20">
    <property type="match status" value="1"/>
</dbReference>
<evidence type="ECO:0000256" key="1">
    <source>
        <dbReference type="ARBA" id="ARBA00005466"/>
    </source>
</evidence>
<dbReference type="InterPro" id="IPR036318">
    <property type="entry name" value="FAD-bd_PCMH-like_sf"/>
</dbReference>
<comment type="caution">
    <text evidence="7">The sequence shown here is derived from an EMBL/GenBank/DDBJ whole genome shotgun (WGS) entry which is preliminary data.</text>
</comment>
<dbReference type="Pfam" id="PF01565">
    <property type="entry name" value="FAD_binding_4"/>
    <property type="match status" value="1"/>
</dbReference>
<gene>
    <name evidence="7" type="ORF">ED733_000549</name>
</gene>
<dbReference type="InterPro" id="IPR016169">
    <property type="entry name" value="FAD-bd_PCMH_sub2"/>
</dbReference>
<feature type="chain" id="PRO_5022737308" description="FAD-binding PCMH-type domain-containing protein" evidence="5">
    <location>
        <begin position="20"/>
        <end position="531"/>
    </location>
</feature>
<dbReference type="Gene3D" id="3.30.43.10">
    <property type="entry name" value="Uridine Diphospho-n-acetylenolpyruvylglucosamine Reductase, domain 2"/>
    <property type="match status" value="1"/>
</dbReference>
<evidence type="ECO:0000256" key="3">
    <source>
        <dbReference type="ARBA" id="ARBA00022827"/>
    </source>
</evidence>
<dbReference type="Gene3D" id="3.30.465.10">
    <property type="match status" value="1"/>
</dbReference>
<feature type="signal peptide" evidence="5">
    <location>
        <begin position="1"/>
        <end position="19"/>
    </location>
</feature>
<evidence type="ECO:0000256" key="5">
    <source>
        <dbReference type="SAM" id="SignalP"/>
    </source>
</evidence>
<dbReference type="Proteomes" id="UP000317257">
    <property type="component" value="Unassembled WGS sequence"/>
</dbReference>
<reference evidence="8" key="1">
    <citation type="submission" date="2018-12" db="EMBL/GenBank/DDBJ databases">
        <title>The complete genome of Metarhizium rileyi, a key fungal pathogen of Lepidoptera.</title>
        <authorList>
            <person name="Binneck E."/>
            <person name="Lastra C.C.L."/>
            <person name="Sosa-Gomez D.R."/>
        </authorList>
    </citation>
    <scope>NUCLEOTIDE SEQUENCE [LARGE SCALE GENOMIC DNA]</scope>
    <source>
        <strain evidence="8">Cep018-CH2</strain>
    </source>
</reference>